<dbReference type="Proteomes" id="UP000719766">
    <property type="component" value="Unassembled WGS sequence"/>
</dbReference>
<dbReference type="GeneID" id="64590575"/>
<dbReference type="AlphaFoldDB" id="A0A9P7APG8"/>
<protein>
    <submittedName>
        <fullName evidence="1">Uncharacterized protein</fullName>
    </submittedName>
</protein>
<gene>
    <name evidence="1" type="ORF">HD556DRAFT_1221363</name>
</gene>
<evidence type="ECO:0000313" key="2">
    <source>
        <dbReference type="Proteomes" id="UP000719766"/>
    </source>
</evidence>
<dbReference type="RefSeq" id="XP_041159248.1">
    <property type="nucleotide sequence ID" value="XM_041296811.1"/>
</dbReference>
<accession>A0A9P7APG8</accession>
<sequence length="74" mass="8896">GPSLPRRDRLELRERYCRTMLILFKPWTTVLDLRSTFSTWSDAFEDFVKTCSPAKLWIMKNMQILHECKDSRDD</sequence>
<name>A0A9P7APG8_9AGAM</name>
<reference evidence="1" key="1">
    <citation type="journal article" date="2020" name="New Phytol.">
        <title>Comparative genomics reveals dynamic genome evolution in host specialist ectomycorrhizal fungi.</title>
        <authorList>
            <person name="Lofgren L.A."/>
            <person name="Nguyen N.H."/>
            <person name="Vilgalys R."/>
            <person name="Ruytinx J."/>
            <person name="Liao H.L."/>
            <person name="Branco S."/>
            <person name="Kuo A."/>
            <person name="LaButti K."/>
            <person name="Lipzen A."/>
            <person name="Andreopoulos W."/>
            <person name="Pangilinan J."/>
            <person name="Riley R."/>
            <person name="Hundley H."/>
            <person name="Na H."/>
            <person name="Barry K."/>
            <person name="Grigoriev I.V."/>
            <person name="Stajich J.E."/>
            <person name="Kennedy P.G."/>
        </authorList>
    </citation>
    <scope>NUCLEOTIDE SEQUENCE</scope>
    <source>
        <strain evidence="1">S12</strain>
    </source>
</reference>
<comment type="caution">
    <text evidence="1">The sequence shown here is derived from an EMBL/GenBank/DDBJ whole genome shotgun (WGS) entry which is preliminary data.</text>
</comment>
<feature type="non-terminal residue" evidence="1">
    <location>
        <position position="74"/>
    </location>
</feature>
<feature type="non-terminal residue" evidence="1">
    <location>
        <position position="1"/>
    </location>
</feature>
<dbReference type="OrthoDB" id="2660178at2759"/>
<evidence type="ECO:0000313" key="1">
    <source>
        <dbReference type="EMBL" id="KAG1792669.1"/>
    </source>
</evidence>
<organism evidence="1 2">
    <name type="scientific">Suillus plorans</name>
    <dbReference type="NCBI Taxonomy" id="116603"/>
    <lineage>
        <taxon>Eukaryota</taxon>
        <taxon>Fungi</taxon>
        <taxon>Dikarya</taxon>
        <taxon>Basidiomycota</taxon>
        <taxon>Agaricomycotina</taxon>
        <taxon>Agaricomycetes</taxon>
        <taxon>Agaricomycetidae</taxon>
        <taxon>Boletales</taxon>
        <taxon>Suillineae</taxon>
        <taxon>Suillaceae</taxon>
        <taxon>Suillus</taxon>
    </lineage>
</organism>
<proteinExistence type="predicted"/>
<keyword evidence="2" id="KW-1185">Reference proteome</keyword>
<dbReference type="EMBL" id="JABBWE010000035">
    <property type="protein sequence ID" value="KAG1792669.1"/>
    <property type="molecule type" value="Genomic_DNA"/>
</dbReference>